<dbReference type="PIRSF" id="PIRSF005096">
    <property type="entry name" value="GALM"/>
    <property type="match status" value="1"/>
</dbReference>
<name>A0A368LIA9_9VIBR</name>
<dbReference type="GO" id="GO:0005737">
    <property type="term" value="C:cytoplasm"/>
    <property type="evidence" value="ECO:0007669"/>
    <property type="project" value="TreeGrafter"/>
</dbReference>
<dbReference type="GO" id="GO:0030246">
    <property type="term" value="F:carbohydrate binding"/>
    <property type="evidence" value="ECO:0007669"/>
    <property type="project" value="InterPro"/>
</dbReference>
<evidence type="ECO:0000256" key="10">
    <source>
        <dbReference type="PIRSR" id="PIRSR005096-2"/>
    </source>
</evidence>
<dbReference type="EMBL" id="QPGL01000002">
    <property type="protein sequence ID" value="RCS70447.1"/>
    <property type="molecule type" value="Genomic_DNA"/>
</dbReference>
<comment type="similarity">
    <text evidence="3 8">Belongs to the aldose epimerase family.</text>
</comment>
<dbReference type="GO" id="GO:0004034">
    <property type="term" value="F:aldose 1-epimerase activity"/>
    <property type="evidence" value="ECO:0007669"/>
    <property type="project" value="UniProtKB-EC"/>
</dbReference>
<protein>
    <recommendedName>
        <fullName evidence="5 8">Aldose 1-epimerase</fullName>
        <ecNumber evidence="4 8">5.1.3.3</ecNumber>
    </recommendedName>
</protein>
<proteinExistence type="inferred from homology"/>
<dbReference type="InterPro" id="IPR011013">
    <property type="entry name" value="Gal_mutarotase_sf_dom"/>
</dbReference>
<feature type="binding site" evidence="11">
    <location>
        <begin position="94"/>
        <end position="95"/>
    </location>
    <ligand>
        <name>beta-D-galactose</name>
        <dbReference type="ChEBI" id="CHEBI:27667"/>
    </ligand>
</feature>
<evidence type="ECO:0000256" key="11">
    <source>
        <dbReference type="PIRSR" id="PIRSR005096-3"/>
    </source>
</evidence>
<feature type="active site" description="Proton acceptor" evidence="9">
    <location>
        <position position="327"/>
    </location>
</feature>
<organism evidence="12 13">
    <name type="scientific">Vibrio casei</name>
    <dbReference type="NCBI Taxonomy" id="673372"/>
    <lineage>
        <taxon>Bacteria</taxon>
        <taxon>Pseudomonadati</taxon>
        <taxon>Pseudomonadota</taxon>
        <taxon>Gammaproteobacteria</taxon>
        <taxon>Vibrionales</taxon>
        <taxon>Vibrionaceae</taxon>
        <taxon>Vibrio</taxon>
    </lineage>
</organism>
<evidence type="ECO:0000256" key="9">
    <source>
        <dbReference type="PIRSR" id="PIRSR005096-1"/>
    </source>
</evidence>
<dbReference type="GO" id="GO:0006006">
    <property type="term" value="P:glucose metabolic process"/>
    <property type="evidence" value="ECO:0007669"/>
    <property type="project" value="TreeGrafter"/>
</dbReference>
<dbReference type="InterPro" id="IPR047215">
    <property type="entry name" value="Galactose_mutarotase-like"/>
</dbReference>
<accession>A0A368LIA9</accession>
<dbReference type="InterPro" id="IPR014718">
    <property type="entry name" value="GH-type_carb-bd"/>
</dbReference>
<dbReference type="UniPathway" id="UPA00242"/>
<dbReference type="Proteomes" id="UP000252479">
    <property type="component" value="Unassembled WGS sequence"/>
</dbReference>
<dbReference type="EC" id="5.1.3.3" evidence="4 8"/>
<gene>
    <name evidence="12" type="primary">galM</name>
    <name evidence="12" type="ORF">CIK83_13505</name>
</gene>
<dbReference type="SUPFAM" id="SSF74650">
    <property type="entry name" value="Galactose mutarotase-like"/>
    <property type="match status" value="1"/>
</dbReference>
<dbReference type="InterPro" id="IPR008183">
    <property type="entry name" value="Aldose_1/G6P_1-epimerase"/>
</dbReference>
<evidence type="ECO:0000256" key="1">
    <source>
        <dbReference type="ARBA" id="ARBA00001614"/>
    </source>
</evidence>
<feature type="active site" description="Proton donor" evidence="9">
    <location>
        <position position="191"/>
    </location>
</feature>
<dbReference type="AlphaFoldDB" id="A0A368LIA9"/>
<dbReference type="Pfam" id="PF01263">
    <property type="entry name" value="Aldose_epim"/>
    <property type="match status" value="1"/>
</dbReference>
<dbReference type="InterPro" id="IPR013458">
    <property type="entry name" value="Ald_epimerase_bac"/>
</dbReference>
<dbReference type="InterPro" id="IPR015443">
    <property type="entry name" value="Aldose_1-epimerase"/>
</dbReference>
<comment type="pathway">
    <text evidence="2 8">Carbohydrate metabolism; hexose metabolism.</text>
</comment>
<feature type="binding site" evidence="11">
    <location>
        <begin position="191"/>
        <end position="193"/>
    </location>
    <ligand>
        <name>beta-D-galactose</name>
        <dbReference type="ChEBI" id="CHEBI:27667"/>
    </ligand>
</feature>
<evidence type="ECO:0000256" key="8">
    <source>
        <dbReference type="PIRNR" id="PIRNR005096"/>
    </source>
</evidence>
<evidence type="ECO:0000313" key="12">
    <source>
        <dbReference type="EMBL" id="RCS70447.1"/>
    </source>
</evidence>
<dbReference type="OrthoDB" id="9779408at2"/>
<comment type="caution">
    <text evidence="12">The sequence shown here is derived from an EMBL/GenBank/DDBJ whole genome shotgun (WGS) entry which is preliminary data.</text>
</comment>
<dbReference type="PANTHER" id="PTHR10091:SF0">
    <property type="entry name" value="GALACTOSE MUTAROTASE"/>
    <property type="match status" value="1"/>
</dbReference>
<comment type="catalytic activity">
    <reaction evidence="1 8">
        <text>alpha-D-glucose = beta-D-glucose</text>
        <dbReference type="Rhea" id="RHEA:10264"/>
        <dbReference type="ChEBI" id="CHEBI:15903"/>
        <dbReference type="ChEBI" id="CHEBI:17925"/>
        <dbReference type="EC" id="5.1.3.3"/>
    </reaction>
</comment>
<evidence type="ECO:0000256" key="5">
    <source>
        <dbReference type="ARBA" id="ARBA00014165"/>
    </source>
</evidence>
<feature type="binding site" evidence="10">
    <location>
        <position position="263"/>
    </location>
    <ligand>
        <name>beta-D-galactose</name>
        <dbReference type="ChEBI" id="CHEBI:27667"/>
    </ligand>
</feature>
<evidence type="ECO:0000256" key="7">
    <source>
        <dbReference type="ARBA" id="ARBA00023277"/>
    </source>
</evidence>
<evidence type="ECO:0000256" key="2">
    <source>
        <dbReference type="ARBA" id="ARBA00005028"/>
    </source>
</evidence>
<evidence type="ECO:0000256" key="4">
    <source>
        <dbReference type="ARBA" id="ARBA00013185"/>
    </source>
</evidence>
<evidence type="ECO:0000313" key="13">
    <source>
        <dbReference type="Proteomes" id="UP000252479"/>
    </source>
</evidence>
<dbReference type="NCBIfam" id="TIGR02636">
    <property type="entry name" value="galM_Leloir"/>
    <property type="match status" value="1"/>
</dbReference>
<dbReference type="Gene3D" id="2.70.98.10">
    <property type="match status" value="1"/>
</dbReference>
<dbReference type="PANTHER" id="PTHR10091">
    <property type="entry name" value="ALDOSE-1-EPIMERASE"/>
    <property type="match status" value="1"/>
</dbReference>
<evidence type="ECO:0000256" key="3">
    <source>
        <dbReference type="ARBA" id="ARBA00006206"/>
    </source>
</evidence>
<reference evidence="12 13" key="1">
    <citation type="journal article" date="2017" name="Elife">
        <title>Extensive horizontal gene transfer in cheese-associated bacteria.</title>
        <authorList>
            <person name="Bonham K.S."/>
            <person name="Wolfe B.E."/>
            <person name="Dutton R.J."/>
        </authorList>
    </citation>
    <scope>NUCLEOTIDE SEQUENCE [LARGE SCALE GENOMIC DNA]</scope>
    <source>
        <strain evidence="12 13">JB196</strain>
    </source>
</reference>
<sequence length="365" mass="40404">MLATLSSSETLVSPDSLKVSLEAGLFTDGNPACVHTLKNKQGMTVSFMDIGATWVSCQVPTSEGKREVLLGMKKLEDYQSHSAFLGATIGRFANRIAKGKFSLNGQDYRITINNNDNSLHGGIDGFDKRRWSVKEHSESHITYNLTSPDGDQGFPGSLTVEVAYTLTENNQLCIEYSALCDQDCPINLTNHAYFNLDGAESGNTILGHELMLLANEYLPTDEQLIPTGELRPVDGTSFDFKTTRPIRDRLLEDDDQKTAKGYDHALTLPSELTDGISPIAQLTSSDKLVTMSVFTDKPAIQFYSGNFLGGTPSRQGEYNDYQGIALETQFLPDCPNHPEWPAENKGFIAKKTFYQYQTSYQFEAQ</sequence>
<dbReference type="NCBIfam" id="NF008277">
    <property type="entry name" value="PRK11055.1"/>
    <property type="match status" value="1"/>
</dbReference>
<keyword evidence="13" id="KW-1185">Reference proteome</keyword>
<keyword evidence="7 8" id="KW-0119">Carbohydrate metabolism</keyword>
<dbReference type="CDD" id="cd09019">
    <property type="entry name" value="galactose_mutarotase_like"/>
    <property type="match status" value="1"/>
</dbReference>
<dbReference type="GO" id="GO:0033499">
    <property type="term" value="P:galactose catabolic process via UDP-galactose, Leloir pathway"/>
    <property type="evidence" value="ECO:0007669"/>
    <property type="project" value="TreeGrafter"/>
</dbReference>
<evidence type="ECO:0000256" key="6">
    <source>
        <dbReference type="ARBA" id="ARBA00023235"/>
    </source>
</evidence>
<dbReference type="PROSITE" id="PS00545">
    <property type="entry name" value="ALDOSE_1_EPIMERASE"/>
    <property type="match status" value="1"/>
</dbReference>
<keyword evidence="6 8" id="KW-0413">Isomerase</keyword>
<dbReference type="InterPro" id="IPR018052">
    <property type="entry name" value="Ald1_epimerase_CS"/>
</dbReference>